<dbReference type="PROSITE" id="PS50883">
    <property type="entry name" value="EAL"/>
    <property type="match status" value="1"/>
</dbReference>
<dbReference type="InterPro" id="IPR013767">
    <property type="entry name" value="PAS_fold"/>
</dbReference>
<dbReference type="CDD" id="cd01948">
    <property type="entry name" value="EAL"/>
    <property type="match status" value="1"/>
</dbReference>
<dbReference type="Proteomes" id="UP001259982">
    <property type="component" value="Unassembled WGS sequence"/>
</dbReference>
<dbReference type="Pfam" id="PF00990">
    <property type="entry name" value="GGDEF"/>
    <property type="match status" value="1"/>
</dbReference>
<dbReference type="PROSITE" id="PS50112">
    <property type="entry name" value="PAS"/>
    <property type="match status" value="1"/>
</dbReference>
<dbReference type="PANTHER" id="PTHR44757:SF4">
    <property type="entry name" value="DIGUANYLATE CYCLASE DGCE-RELATED"/>
    <property type="match status" value="1"/>
</dbReference>
<dbReference type="CDD" id="cd00130">
    <property type="entry name" value="PAS"/>
    <property type="match status" value="2"/>
</dbReference>
<dbReference type="InterPro" id="IPR001610">
    <property type="entry name" value="PAC"/>
</dbReference>
<dbReference type="InterPro" id="IPR035965">
    <property type="entry name" value="PAS-like_dom_sf"/>
</dbReference>
<accession>A0ABU3B757</accession>
<feature type="domain" description="GGDEF" evidence="4">
    <location>
        <begin position="308"/>
        <end position="441"/>
    </location>
</feature>
<evidence type="ECO:0000313" key="6">
    <source>
        <dbReference type="Proteomes" id="UP001259982"/>
    </source>
</evidence>
<sequence length="703" mass="76681">MTDTPPGKVIPMFTELALRESERRFQQAFDHAPIGFALVAPDGRMLAVNHELCLMLEYDRAELLQRDFQSITHPDDLENDLAQVRRLLDSNADDYRIEKRYIARSGSIVEAQLDVSLLRGVDGRPIHFLSQIQDITARKQQAKALARAERVAQTTLSALGEGVIRCHADGRIADANTAALAMLQADPETLIGQPVASTVVLESLEDGQRLANPVGQALADGTVVRLARFARLANAGVNPPVVTAMASPIRFSDTEPAGAVMVLQDVGELHQATEELIYLASHDALTGLRNRGALEKNLRRIIDHGDKQPRYLLHMNLDHFRTVNDICGTQIGDRVLEDLATLLQAALGERAQLARLSGDEFAALVAADGEDAVTTLANELIDTVDRYHLIHEDRPYTVGLSVGVAALMPSDCEPSELLVRADAALDVARQAGRHRVHFYSGDDPAIRFNLDARDAAQRIHRALEQDGFELHLQAIVDAAGQPQGYEALLRLRDGREMLPPGAFLPAAKHLGLMPAIDEWVVNAALDLVGSRTAAGHWPARRYLSINLSAGSVSDPIFGARLLECLRQRSPPADALRFEITETDELRGHDYATLIAALRANGYRVWLDDFGSGYNTFELLKRLPVDGIKIDGLFTRELCDDPIDSVLVAAIADVGRRLAIEVVAEGVEDAGSLEILTGLGLGSFQGFYFHRGESAASALARPAF</sequence>
<dbReference type="InterPro" id="IPR043128">
    <property type="entry name" value="Rev_trsase/Diguanyl_cyclase"/>
</dbReference>
<comment type="caution">
    <text evidence="5">The sequence shown here is derived from an EMBL/GenBank/DDBJ whole genome shotgun (WGS) entry which is preliminary data.</text>
</comment>
<dbReference type="Gene3D" id="3.30.70.270">
    <property type="match status" value="1"/>
</dbReference>
<feature type="domain" description="PAS" evidence="1">
    <location>
        <begin position="21"/>
        <end position="91"/>
    </location>
</feature>
<dbReference type="InterPro" id="IPR052155">
    <property type="entry name" value="Biofilm_reg_signaling"/>
</dbReference>
<dbReference type="PANTHER" id="PTHR44757">
    <property type="entry name" value="DIGUANYLATE CYCLASE DGCP"/>
    <property type="match status" value="1"/>
</dbReference>
<dbReference type="SMART" id="SM00086">
    <property type="entry name" value="PAC"/>
    <property type="match status" value="1"/>
</dbReference>
<dbReference type="InterPro" id="IPR035919">
    <property type="entry name" value="EAL_sf"/>
</dbReference>
<reference evidence="5 6" key="1">
    <citation type="submission" date="2023-09" db="EMBL/GenBank/DDBJ databases">
        <authorList>
            <person name="Rey-Velasco X."/>
        </authorList>
    </citation>
    <scope>NUCLEOTIDE SEQUENCE [LARGE SCALE GENOMIC DNA]</scope>
    <source>
        <strain evidence="5 6">P385</strain>
    </source>
</reference>
<dbReference type="NCBIfam" id="TIGR00229">
    <property type="entry name" value="sensory_box"/>
    <property type="match status" value="1"/>
</dbReference>
<feature type="domain" description="PAC" evidence="2">
    <location>
        <begin position="95"/>
        <end position="147"/>
    </location>
</feature>
<dbReference type="RefSeq" id="WP_311658364.1">
    <property type="nucleotide sequence ID" value="NZ_JAVRHY010000005.1"/>
</dbReference>
<dbReference type="InterPro" id="IPR013656">
    <property type="entry name" value="PAS_4"/>
</dbReference>
<dbReference type="PROSITE" id="PS50887">
    <property type="entry name" value="GGDEF"/>
    <property type="match status" value="1"/>
</dbReference>
<feature type="domain" description="EAL" evidence="3">
    <location>
        <begin position="452"/>
        <end position="703"/>
    </location>
</feature>
<dbReference type="SUPFAM" id="SSF55785">
    <property type="entry name" value="PYP-like sensor domain (PAS domain)"/>
    <property type="match status" value="2"/>
</dbReference>
<evidence type="ECO:0000259" key="3">
    <source>
        <dbReference type="PROSITE" id="PS50883"/>
    </source>
</evidence>
<dbReference type="InterPro" id="IPR001633">
    <property type="entry name" value="EAL_dom"/>
</dbReference>
<name>A0ABU3B757_9GAMM</name>
<dbReference type="Pfam" id="PF08448">
    <property type="entry name" value="PAS_4"/>
    <property type="match status" value="1"/>
</dbReference>
<dbReference type="InterPro" id="IPR000700">
    <property type="entry name" value="PAS-assoc_C"/>
</dbReference>
<dbReference type="NCBIfam" id="TIGR00254">
    <property type="entry name" value="GGDEF"/>
    <property type="match status" value="1"/>
</dbReference>
<dbReference type="SUPFAM" id="SSF55073">
    <property type="entry name" value="Nucleotide cyclase"/>
    <property type="match status" value="1"/>
</dbReference>
<dbReference type="SUPFAM" id="SSF141868">
    <property type="entry name" value="EAL domain-like"/>
    <property type="match status" value="1"/>
</dbReference>
<dbReference type="SMART" id="SM00267">
    <property type="entry name" value="GGDEF"/>
    <property type="match status" value="1"/>
</dbReference>
<evidence type="ECO:0000259" key="2">
    <source>
        <dbReference type="PROSITE" id="PS50113"/>
    </source>
</evidence>
<evidence type="ECO:0000313" key="5">
    <source>
        <dbReference type="EMBL" id="MDT0618279.1"/>
    </source>
</evidence>
<dbReference type="SMART" id="SM00052">
    <property type="entry name" value="EAL"/>
    <property type="match status" value="1"/>
</dbReference>
<protein>
    <submittedName>
        <fullName evidence="5">EAL domain-containing protein</fullName>
    </submittedName>
</protein>
<evidence type="ECO:0000259" key="1">
    <source>
        <dbReference type="PROSITE" id="PS50112"/>
    </source>
</evidence>
<dbReference type="InterPro" id="IPR000160">
    <property type="entry name" value="GGDEF_dom"/>
</dbReference>
<gene>
    <name evidence="5" type="ORF">RM531_07310</name>
</gene>
<dbReference type="CDD" id="cd01949">
    <property type="entry name" value="GGDEF"/>
    <property type="match status" value="1"/>
</dbReference>
<dbReference type="Gene3D" id="3.20.20.450">
    <property type="entry name" value="EAL domain"/>
    <property type="match status" value="1"/>
</dbReference>
<dbReference type="InterPro" id="IPR029787">
    <property type="entry name" value="Nucleotide_cyclase"/>
</dbReference>
<keyword evidence="6" id="KW-1185">Reference proteome</keyword>
<evidence type="ECO:0000259" key="4">
    <source>
        <dbReference type="PROSITE" id="PS50887"/>
    </source>
</evidence>
<proteinExistence type="predicted"/>
<dbReference type="InterPro" id="IPR000014">
    <property type="entry name" value="PAS"/>
</dbReference>
<dbReference type="PROSITE" id="PS50113">
    <property type="entry name" value="PAC"/>
    <property type="match status" value="1"/>
</dbReference>
<dbReference type="SMART" id="SM00091">
    <property type="entry name" value="PAS"/>
    <property type="match status" value="2"/>
</dbReference>
<dbReference type="Pfam" id="PF00989">
    <property type="entry name" value="PAS"/>
    <property type="match status" value="1"/>
</dbReference>
<dbReference type="Pfam" id="PF00563">
    <property type="entry name" value="EAL"/>
    <property type="match status" value="1"/>
</dbReference>
<dbReference type="EMBL" id="JAVRHY010000005">
    <property type="protein sequence ID" value="MDT0618279.1"/>
    <property type="molecule type" value="Genomic_DNA"/>
</dbReference>
<dbReference type="Gene3D" id="3.30.450.20">
    <property type="entry name" value="PAS domain"/>
    <property type="match status" value="2"/>
</dbReference>
<organism evidence="5 6">
    <name type="scientific">Spectribacter acetivorans</name>
    <dbReference type="NCBI Taxonomy" id="3075603"/>
    <lineage>
        <taxon>Bacteria</taxon>
        <taxon>Pseudomonadati</taxon>
        <taxon>Pseudomonadota</taxon>
        <taxon>Gammaproteobacteria</taxon>
        <taxon>Salinisphaerales</taxon>
        <taxon>Salinisphaeraceae</taxon>
        <taxon>Spectribacter</taxon>
    </lineage>
</organism>